<gene>
    <name evidence="1" type="ORF">CEXT_356411</name>
</gene>
<keyword evidence="2" id="KW-1185">Reference proteome</keyword>
<name>A0AAV4XQ60_CAEEX</name>
<dbReference type="AlphaFoldDB" id="A0AAV4XQ60"/>
<evidence type="ECO:0000313" key="2">
    <source>
        <dbReference type="Proteomes" id="UP001054945"/>
    </source>
</evidence>
<dbReference type="EMBL" id="BPLR01000712">
    <property type="protein sequence ID" value="GIY96864.1"/>
    <property type="molecule type" value="Genomic_DNA"/>
</dbReference>
<evidence type="ECO:0000313" key="1">
    <source>
        <dbReference type="EMBL" id="GIY96864.1"/>
    </source>
</evidence>
<reference evidence="1 2" key="1">
    <citation type="submission" date="2021-06" db="EMBL/GenBank/DDBJ databases">
        <title>Caerostris extrusa draft genome.</title>
        <authorList>
            <person name="Kono N."/>
            <person name="Arakawa K."/>
        </authorList>
    </citation>
    <scope>NUCLEOTIDE SEQUENCE [LARGE SCALE GENOMIC DNA]</scope>
</reference>
<protein>
    <submittedName>
        <fullName evidence="1">Uncharacterized protein</fullName>
    </submittedName>
</protein>
<comment type="caution">
    <text evidence="1">The sequence shown here is derived from an EMBL/GenBank/DDBJ whole genome shotgun (WGS) entry which is preliminary data.</text>
</comment>
<dbReference type="Proteomes" id="UP001054945">
    <property type="component" value="Unassembled WGS sequence"/>
</dbReference>
<organism evidence="1 2">
    <name type="scientific">Caerostris extrusa</name>
    <name type="common">Bark spider</name>
    <name type="synonym">Caerostris bankana</name>
    <dbReference type="NCBI Taxonomy" id="172846"/>
    <lineage>
        <taxon>Eukaryota</taxon>
        <taxon>Metazoa</taxon>
        <taxon>Ecdysozoa</taxon>
        <taxon>Arthropoda</taxon>
        <taxon>Chelicerata</taxon>
        <taxon>Arachnida</taxon>
        <taxon>Araneae</taxon>
        <taxon>Araneomorphae</taxon>
        <taxon>Entelegynae</taxon>
        <taxon>Araneoidea</taxon>
        <taxon>Araneidae</taxon>
        <taxon>Caerostris</taxon>
    </lineage>
</organism>
<sequence length="97" mass="11033">MKCAAKRVFILRLRFTLHPDSSQGNGRCLLGKGRSRVVTTIYPPTLLPQSSHSTEKTALQEHDPLYTWKHHTSLSHLYLILFGFDAVVLFCSHTPKE</sequence>
<accession>A0AAV4XQ60</accession>
<proteinExistence type="predicted"/>